<feature type="short sequence motif" description="VHIID" evidence="5">
    <location>
        <begin position="299"/>
        <end position="303"/>
    </location>
</feature>
<evidence type="ECO:0000256" key="6">
    <source>
        <dbReference type="SAM" id="MobiDB-lite"/>
    </source>
</evidence>
<evidence type="ECO:0008006" key="9">
    <source>
        <dbReference type="Google" id="ProtNLM"/>
    </source>
</evidence>
<protein>
    <recommendedName>
        <fullName evidence="9">Scarecrow-like protein 15</fullName>
    </recommendedName>
</protein>
<keyword evidence="2" id="KW-0805">Transcription regulation</keyword>
<evidence type="ECO:0000256" key="1">
    <source>
        <dbReference type="ARBA" id="ARBA00004123"/>
    </source>
</evidence>
<keyword evidence="8" id="KW-1185">Reference proteome</keyword>
<feature type="region of interest" description="Disordered" evidence="6">
    <location>
        <begin position="60"/>
        <end position="85"/>
    </location>
</feature>
<evidence type="ECO:0000256" key="5">
    <source>
        <dbReference type="PROSITE-ProRule" id="PRU01191"/>
    </source>
</evidence>
<dbReference type="AlphaFoldDB" id="A0A8K0E426"/>
<dbReference type="GO" id="GO:0005634">
    <property type="term" value="C:nucleus"/>
    <property type="evidence" value="ECO:0007669"/>
    <property type="project" value="UniProtKB-SubCell"/>
</dbReference>
<name>A0A8K0E426_9ROSA</name>
<evidence type="ECO:0000256" key="2">
    <source>
        <dbReference type="ARBA" id="ARBA00023015"/>
    </source>
</evidence>
<comment type="caution">
    <text evidence="5">Lacks conserved residue(s) required for the propagation of feature annotation.</text>
</comment>
<dbReference type="PROSITE" id="PS50985">
    <property type="entry name" value="GRAS"/>
    <property type="match status" value="1"/>
</dbReference>
<evidence type="ECO:0000256" key="4">
    <source>
        <dbReference type="ARBA" id="ARBA00023242"/>
    </source>
</evidence>
<dbReference type="Proteomes" id="UP000796880">
    <property type="component" value="Unassembled WGS sequence"/>
</dbReference>
<keyword evidence="3" id="KW-0804">Transcription</keyword>
<organism evidence="7 8">
    <name type="scientific">Rhamnella rubrinervis</name>
    <dbReference type="NCBI Taxonomy" id="2594499"/>
    <lineage>
        <taxon>Eukaryota</taxon>
        <taxon>Viridiplantae</taxon>
        <taxon>Streptophyta</taxon>
        <taxon>Embryophyta</taxon>
        <taxon>Tracheophyta</taxon>
        <taxon>Spermatophyta</taxon>
        <taxon>Magnoliopsida</taxon>
        <taxon>eudicotyledons</taxon>
        <taxon>Gunneridae</taxon>
        <taxon>Pentapetalae</taxon>
        <taxon>rosids</taxon>
        <taxon>fabids</taxon>
        <taxon>Rosales</taxon>
        <taxon>Rhamnaceae</taxon>
        <taxon>rhamnoid group</taxon>
        <taxon>Rhamneae</taxon>
        <taxon>Rhamnella</taxon>
    </lineage>
</organism>
<dbReference type="EMBL" id="VOIH02000008">
    <property type="protein sequence ID" value="KAF3439050.1"/>
    <property type="molecule type" value="Genomic_DNA"/>
</dbReference>
<sequence length="555" mass="61552">MRVPVNSPQTNQSPNLKSEPSCNHNTTTNNNSSRNIGFHSPSHIPNLCYVEPTSVLDLRRSPSPVGGGKPNKISSISDVLSSQSTNDPLEWDEQGFQNLDWDSIMMDLGLHDDSVGPHVLKPTTTQIPCEPQIQHIPVFPPPQPFDPTHLVHSDFNLSELYSDQNLAHNFNPFDHASDSNWSVGFDFIEDLIRAADCFDSDNLQLAQVILERLNQRLRSSPVGKPVGKPLRRAALYFKEALQSLLTGSNQNMARPSSWSEIVQTIRAYKAFSGTSPIPMFSHFTTNQALLEALNGSTFIHVIDFDIGLGGQYASFMKELSEKADALRVNPPVLRITAIVPEEYVVESRLIRENLSQFAQELKIRFQIEFVSIRTFEMLSFKAVKFMDGEKTAVLLSPYVLRRLGSTNGGTAGLVGDIRRLSPVVVVFVDGEGWGEAGAASFRRNFVSSLEFFSMMLESLDASVAGGEWVAKIETLLIRPKIQAAVEAAGRRGPAWREVFHGAGMRPVQLSQFADFQAECLLGKVRVSGFQVGKRHAELVLCFHERALVATSAWRC</sequence>
<comment type="subcellular location">
    <subcellularLocation>
        <location evidence="1">Nucleus</location>
    </subcellularLocation>
</comment>
<feature type="region of interest" description="Disordered" evidence="6">
    <location>
        <begin position="1"/>
        <end position="38"/>
    </location>
</feature>
<comment type="similarity">
    <text evidence="5">Belongs to the GRAS family.</text>
</comment>
<keyword evidence="4" id="KW-0539">Nucleus</keyword>
<feature type="compositionally biased region" description="Low complexity" evidence="6">
    <location>
        <begin position="74"/>
        <end position="84"/>
    </location>
</feature>
<dbReference type="InterPro" id="IPR005202">
    <property type="entry name" value="TF_GRAS"/>
</dbReference>
<proteinExistence type="inferred from homology"/>
<dbReference type="OrthoDB" id="764992at2759"/>
<gene>
    <name evidence="7" type="ORF">FNV43_RR17325</name>
</gene>
<evidence type="ECO:0000313" key="7">
    <source>
        <dbReference type="EMBL" id="KAF3439050.1"/>
    </source>
</evidence>
<evidence type="ECO:0000313" key="8">
    <source>
        <dbReference type="Proteomes" id="UP000796880"/>
    </source>
</evidence>
<dbReference type="PANTHER" id="PTHR31636">
    <property type="entry name" value="OSJNBA0084A10.13 PROTEIN-RELATED"/>
    <property type="match status" value="1"/>
</dbReference>
<dbReference type="Pfam" id="PF03514">
    <property type="entry name" value="GRAS"/>
    <property type="match status" value="1"/>
</dbReference>
<comment type="caution">
    <text evidence="7">The sequence shown here is derived from an EMBL/GenBank/DDBJ whole genome shotgun (WGS) entry which is preliminary data.</text>
</comment>
<accession>A0A8K0E426</accession>
<feature type="region of interest" description="Leucine repeat II (LRII)" evidence="5">
    <location>
        <begin position="349"/>
        <end position="381"/>
    </location>
</feature>
<evidence type="ECO:0000256" key="3">
    <source>
        <dbReference type="ARBA" id="ARBA00023163"/>
    </source>
</evidence>
<feature type="region of interest" description="SAW" evidence="5">
    <location>
        <begin position="486"/>
        <end position="554"/>
    </location>
</feature>
<feature type="compositionally biased region" description="Polar residues" evidence="6">
    <location>
        <begin position="1"/>
        <end position="20"/>
    </location>
</feature>
<feature type="compositionally biased region" description="Low complexity" evidence="6">
    <location>
        <begin position="21"/>
        <end position="35"/>
    </location>
</feature>
<reference evidence="7" key="1">
    <citation type="submission" date="2020-03" db="EMBL/GenBank/DDBJ databases">
        <title>A high-quality chromosome-level genome assembly of a woody plant with both climbing and erect habits, Rhamnella rubrinervis.</title>
        <authorList>
            <person name="Lu Z."/>
            <person name="Yang Y."/>
            <person name="Zhu X."/>
            <person name="Sun Y."/>
        </authorList>
    </citation>
    <scope>NUCLEOTIDE SEQUENCE</scope>
    <source>
        <strain evidence="7">BYM</strain>
        <tissue evidence="7">Leaf</tissue>
    </source>
</reference>